<dbReference type="SUPFAM" id="SSF56281">
    <property type="entry name" value="Metallo-hydrolase/oxidoreductase"/>
    <property type="match status" value="1"/>
</dbReference>
<dbReference type="EMBL" id="LMWX01000003">
    <property type="protein sequence ID" value="KUN89967.1"/>
    <property type="molecule type" value="Genomic_DNA"/>
</dbReference>
<comment type="caution">
    <text evidence="2">The sequence shown here is derived from an EMBL/GenBank/DDBJ whole genome shotgun (WGS) entry which is preliminary data.</text>
</comment>
<dbReference type="OrthoDB" id="2971563at2"/>
<reference evidence="2 3" key="1">
    <citation type="submission" date="2015-10" db="EMBL/GenBank/DDBJ databases">
        <title>Draft genome sequence of Streptomyces bungoensis DSM 41781, type strain for the species Streptomyces bungoensis.</title>
        <authorList>
            <person name="Ruckert C."/>
            <person name="Winkler A."/>
            <person name="Kalinowski J."/>
            <person name="Kampfer P."/>
            <person name="Glaeser S."/>
        </authorList>
    </citation>
    <scope>NUCLEOTIDE SEQUENCE [LARGE SCALE GENOMIC DNA]</scope>
    <source>
        <strain evidence="2 3">DSM 41781</strain>
    </source>
</reference>
<dbReference type="STRING" id="285568.AQJ66_02595"/>
<gene>
    <name evidence="2" type="ORF">AQJ66_02595</name>
</gene>
<dbReference type="RefSeq" id="WP_061915735.1">
    <property type="nucleotide sequence ID" value="NZ_KQ948851.1"/>
</dbReference>
<protein>
    <recommendedName>
        <fullName evidence="4">Metallo-beta-lactamase domain-containing protein</fullName>
    </recommendedName>
</protein>
<proteinExistence type="predicted"/>
<evidence type="ECO:0000256" key="1">
    <source>
        <dbReference type="SAM" id="MobiDB-lite"/>
    </source>
</evidence>
<dbReference type="Proteomes" id="UP000053024">
    <property type="component" value="Unassembled WGS sequence"/>
</dbReference>
<name>A0A101TCX2_9ACTN</name>
<dbReference type="AlphaFoldDB" id="A0A101TCX2"/>
<dbReference type="InterPro" id="IPR052159">
    <property type="entry name" value="Competence_DNA_uptake"/>
</dbReference>
<evidence type="ECO:0000313" key="3">
    <source>
        <dbReference type="Proteomes" id="UP000053024"/>
    </source>
</evidence>
<accession>A0A101TCX2</accession>
<feature type="region of interest" description="Disordered" evidence="1">
    <location>
        <begin position="340"/>
        <end position="362"/>
    </location>
</feature>
<dbReference type="PANTHER" id="PTHR30619:SF1">
    <property type="entry name" value="RECOMBINATION PROTEIN 2"/>
    <property type="match status" value="1"/>
</dbReference>
<dbReference type="InterPro" id="IPR036866">
    <property type="entry name" value="RibonucZ/Hydroxyglut_hydro"/>
</dbReference>
<keyword evidence="3" id="KW-1185">Reference proteome</keyword>
<evidence type="ECO:0008006" key="4">
    <source>
        <dbReference type="Google" id="ProtNLM"/>
    </source>
</evidence>
<organism evidence="2 3">
    <name type="scientific">Streptomyces bungoensis</name>
    <dbReference type="NCBI Taxonomy" id="285568"/>
    <lineage>
        <taxon>Bacteria</taxon>
        <taxon>Bacillati</taxon>
        <taxon>Actinomycetota</taxon>
        <taxon>Actinomycetes</taxon>
        <taxon>Kitasatosporales</taxon>
        <taxon>Streptomycetaceae</taxon>
        <taxon>Streptomyces</taxon>
    </lineage>
</organism>
<evidence type="ECO:0000313" key="2">
    <source>
        <dbReference type="EMBL" id="KUN89967.1"/>
    </source>
</evidence>
<dbReference type="Gene3D" id="3.60.15.10">
    <property type="entry name" value="Ribonuclease Z/Hydroxyacylglutathione hydrolase-like"/>
    <property type="match status" value="1"/>
</dbReference>
<sequence>MGYEIDFLPVGDESSGGDAIALRYGNLHGPREQQTVMVIDGGYLDDGEALVQHIRDYYKTGVVDLVVSTHPDRDHINGLRVVLEQMTVNKLLMHLPWSHSGDMARAKMLLSYNARSLRTELRDSLQGATDLEEIAKAQGVPIEEPFLGWTSDDGVLRILGPTEDYYRELLAEIVEASASLAAKSSWEETLRKLLAGTVYEDLDIETLAENAETTAKNNTSAICLLEVDGKKLLFTGDAGIPALGQALDVLEADGFQPGDLRFVQVPHHGSRRNVSPSVLNRLLGPKGQSAKVGTAFASVPRKNPEQKHPSKKTTNAFLRRGYPVHLTQGVSKCSFLNAPERSGYSTSIPEPLHTSVEDSGDA</sequence>
<dbReference type="PANTHER" id="PTHR30619">
    <property type="entry name" value="DNA INTERNALIZATION/COMPETENCE PROTEIN COMEC/REC2"/>
    <property type="match status" value="1"/>
</dbReference>